<sequence>MAGVPIPILVGAPVAMLGVMSTISPSVANVTKRMVEYLRAYAHMIFTTESNFKGRLKSLPDPDLIKNASNLQRVDMIFIRHGESEWNGVFNKDKGIMKVFLIVLRLIRALFLEFFCMMKGDSIFLDSPLNSDGANQARLLLKFLFEGQNNKDRLVDILAGNQGKSIIVSSNLRRCVETGTVALWGRLQRTKEKIHILSDLQEISRNVDTMALSPPMGVPPLDRLQQLLEDPNANFGELFETSGNAGQKLVFESAAERVIRFSSWCFDSPHTKSGENTIIVNGHSLYFKTFFNTFLPRNEDHDAKKKKIVNTGAVAFTFYRGLVNDTYVYRIDPESIKVIFGGFK</sequence>
<reference evidence="2" key="3">
    <citation type="submission" date="2016-03" db="UniProtKB">
        <authorList>
            <consortium name="EnsemblProtists"/>
        </authorList>
    </citation>
    <scope>IDENTIFICATION</scope>
</reference>
<accession>L1JHH3</accession>
<dbReference type="RefSeq" id="XP_005834574.1">
    <property type="nucleotide sequence ID" value="XM_005834517.1"/>
</dbReference>
<protein>
    <submittedName>
        <fullName evidence="1 2">Uncharacterized protein</fullName>
    </submittedName>
</protein>
<dbReference type="HOGENOM" id="CLU_058118_0_0_1"/>
<dbReference type="AlphaFoldDB" id="L1JHH3"/>
<keyword evidence="3" id="KW-1185">Reference proteome</keyword>
<dbReference type="Proteomes" id="UP000011087">
    <property type="component" value="Unassembled WGS sequence"/>
</dbReference>
<dbReference type="CDD" id="cd07067">
    <property type="entry name" value="HP_PGM_like"/>
    <property type="match status" value="1"/>
</dbReference>
<dbReference type="GO" id="GO:0005829">
    <property type="term" value="C:cytosol"/>
    <property type="evidence" value="ECO:0007669"/>
    <property type="project" value="TreeGrafter"/>
</dbReference>
<dbReference type="OMA" id="LWFRAFF"/>
<reference evidence="3" key="2">
    <citation type="submission" date="2012-11" db="EMBL/GenBank/DDBJ databases">
        <authorList>
            <person name="Kuo A."/>
            <person name="Curtis B.A."/>
            <person name="Tanifuji G."/>
            <person name="Burki F."/>
            <person name="Gruber A."/>
            <person name="Irimia M."/>
            <person name="Maruyama S."/>
            <person name="Arias M.C."/>
            <person name="Ball S.G."/>
            <person name="Gile G.H."/>
            <person name="Hirakawa Y."/>
            <person name="Hopkins J.F."/>
            <person name="Rensing S.A."/>
            <person name="Schmutz J."/>
            <person name="Symeonidi A."/>
            <person name="Elias M."/>
            <person name="Eveleigh R.J."/>
            <person name="Herman E.K."/>
            <person name="Klute M.J."/>
            <person name="Nakayama T."/>
            <person name="Obornik M."/>
            <person name="Reyes-Prieto A."/>
            <person name="Armbrust E.V."/>
            <person name="Aves S.J."/>
            <person name="Beiko R.G."/>
            <person name="Coutinho P."/>
            <person name="Dacks J.B."/>
            <person name="Durnford D.G."/>
            <person name="Fast N.M."/>
            <person name="Green B.R."/>
            <person name="Grisdale C."/>
            <person name="Hempe F."/>
            <person name="Henrissat B."/>
            <person name="Hoppner M.P."/>
            <person name="Ishida K.-I."/>
            <person name="Kim E."/>
            <person name="Koreny L."/>
            <person name="Kroth P.G."/>
            <person name="Liu Y."/>
            <person name="Malik S.-B."/>
            <person name="Maier U.G."/>
            <person name="McRose D."/>
            <person name="Mock T."/>
            <person name="Neilson J.A."/>
            <person name="Onodera N.T."/>
            <person name="Poole A.M."/>
            <person name="Pritham E.J."/>
            <person name="Richards T.A."/>
            <person name="Rocap G."/>
            <person name="Roy S.W."/>
            <person name="Sarai C."/>
            <person name="Schaack S."/>
            <person name="Shirato S."/>
            <person name="Slamovits C.H."/>
            <person name="Spencer D.F."/>
            <person name="Suzuki S."/>
            <person name="Worden A.Z."/>
            <person name="Zauner S."/>
            <person name="Barry K."/>
            <person name="Bell C."/>
            <person name="Bharti A.K."/>
            <person name="Crow J.A."/>
            <person name="Grimwood J."/>
            <person name="Kramer R."/>
            <person name="Lindquist E."/>
            <person name="Lucas S."/>
            <person name="Salamov A."/>
            <person name="McFadden G.I."/>
            <person name="Lane C.E."/>
            <person name="Keeling P.J."/>
            <person name="Gray M.W."/>
            <person name="Grigoriev I.V."/>
            <person name="Archibald J.M."/>
        </authorList>
    </citation>
    <scope>NUCLEOTIDE SEQUENCE</scope>
    <source>
        <strain evidence="3">CCMP2712</strain>
    </source>
</reference>
<proteinExistence type="predicted"/>
<organism evidence="1">
    <name type="scientific">Guillardia theta (strain CCMP2712)</name>
    <name type="common">Cryptophyte</name>
    <dbReference type="NCBI Taxonomy" id="905079"/>
    <lineage>
        <taxon>Eukaryota</taxon>
        <taxon>Cryptophyceae</taxon>
        <taxon>Pyrenomonadales</taxon>
        <taxon>Geminigeraceae</taxon>
        <taxon>Guillardia</taxon>
    </lineage>
</organism>
<dbReference type="EMBL" id="JH992989">
    <property type="protein sequence ID" value="EKX47594.1"/>
    <property type="molecule type" value="Genomic_DNA"/>
</dbReference>
<dbReference type="PANTHER" id="PTHR48100">
    <property type="entry name" value="BROAD-SPECIFICITY PHOSPHATASE YOR283W-RELATED"/>
    <property type="match status" value="1"/>
</dbReference>
<dbReference type="PANTHER" id="PTHR48100:SF33">
    <property type="entry name" value="PEPTIDASE S54 RHOMBOID DOMAIN-CONTAINING PROTEIN"/>
    <property type="match status" value="1"/>
</dbReference>
<dbReference type="InterPro" id="IPR029033">
    <property type="entry name" value="His_PPase_superfam"/>
</dbReference>
<dbReference type="GO" id="GO:0016791">
    <property type="term" value="F:phosphatase activity"/>
    <property type="evidence" value="ECO:0007669"/>
    <property type="project" value="TreeGrafter"/>
</dbReference>
<reference evidence="1 3" key="1">
    <citation type="journal article" date="2012" name="Nature">
        <title>Algal genomes reveal evolutionary mosaicism and the fate of nucleomorphs.</title>
        <authorList>
            <consortium name="DOE Joint Genome Institute"/>
            <person name="Curtis B.A."/>
            <person name="Tanifuji G."/>
            <person name="Burki F."/>
            <person name="Gruber A."/>
            <person name="Irimia M."/>
            <person name="Maruyama S."/>
            <person name="Arias M.C."/>
            <person name="Ball S.G."/>
            <person name="Gile G.H."/>
            <person name="Hirakawa Y."/>
            <person name="Hopkins J.F."/>
            <person name="Kuo A."/>
            <person name="Rensing S.A."/>
            <person name="Schmutz J."/>
            <person name="Symeonidi A."/>
            <person name="Elias M."/>
            <person name="Eveleigh R.J."/>
            <person name="Herman E.K."/>
            <person name="Klute M.J."/>
            <person name="Nakayama T."/>
            <person name="Obornik M."/>
            <person name="Reyes-Prieto A."/>
            <person name="Armbrust E.V."/>
            <person name="Aves S.J."/>
            <person name="Beiko R.G."/>
            <person name="Coutinho P."/>
            <person name="Dacks J.B."/>
            <person name="Durnford D.G."/>
            <person name="Fast N.M."/>
            <person name="Green B.R."/>
            <person name="Grisdale C.J."/>
            <person name="Hempel F."/>
            <person name="Henrissat B."/>
            <person name="Hoppner M.P."/>
            <person name="Ishida K."/>
            <person name="Kim E."/>
            <person name="Koreny L."/>
            <person name="Kroth P.G."/>
            <person name="Liu Y."/>
            <person name="Malik S.B."/>
            <person name="Maier U.G."/>
            <person name="McRose D."/>
            <person name="Mock T."/>
            <person name="Neilson J.A."/>
            <person name="Onodera N.T."/>
            <person name="Poole A.M."/>
            <person name="Pritham E.J."/>
            <person name="Richards T.A."/>
            <person name="Rocap G."/>
            <person name="Roy S.W."/>
            <person name="Sarai C."/>
            <person name="Schaack S."/>
            <person name="Shirato S."/>
            <person name="Slamovits C.H."/>
            <person name="Spencer D.F."/>
            <person name="Suzuki S."/>
            <person name="Worden A.Z."/>
            <person name="Zauner S."/>
            <person name="Barry K."/>
            <person name="Bell C."/>
            <person name="Bharti A.K."/>
            <person name="Crow J.A."/>
            <person name="Grimwood J."/>
            <person name="Kramer R."/>
            <person name="Lindquist E."/>
            <person name="Lucas S."/>
            <person name="Salamov A."/>
            <person name="McFadden G.I."/>
            <person name="Lane C.E."/>
            <person name="Keeling P.J."/>
            <person name="Gray M.W."/>
            <person name="Grigoriev I.V."/>
            <person name="Archibald J.M."/>
        </authorList>
    </citation>
    <scope>NUCLEOTIDE SEQUENCE</scope>
    <source>
        <strain evidence="1 3">CCMP2712</strain>
    </source>
</reference>
<dbReference type="PaxDb" id="55529-EKX47594"/>
<dbReference type="InterPro" id="IPR013078">
    <property type="entry name" value="His_Pase_superF_clade-1"/>
</dbReference>
<evidence type="ECO:0000313" key="2">
    <source>
        <dbReference type="EnsemblProtists" id="EKX47594"/>
    </source>
</evidence>
<dbReference type="Gene3D" id="3.40.50.1240">
    <property type="entry name" value="Phosphoglycerate mutase-like"/>
    <property type="match status" value="1"/>
</dbReference>
<dbReference type="GeneID" id="17304199"/>
<evidence type="ECO:0000313" key="3">
    <source>
        <dbReference type="Proteomes" id="UP000011087"/>
    </source>
</evidence>
<dbReference type="InterPro" id="IPR050275">
    <property type="entry name" value="PGM_Phosphatase"/>
</dbReference>
<dbReference type="KEGG" id="gtt:GUITHDRAFT_106580"/>
<dbReference type="eggNOG" id="ENOG502RZPE">
    <property type="taxonomic scope" value="Eukaryota"/>
</dbReference>
<name>L1JHH3_GUITC</name>
<dbReference type="OrthoDB" id="496981at2759"/>
<gene>
    <name evidence="1" type="ORF">GUITHDRAFT_106580</name>
</gene>
<dbReference type="EnsemblProtists" id="EKX47594">
    <property type="protein sequence ID" value="EKX47594"/>
    <property type="gene ID" value="GUITHDRAFT_106580"/>
</dbReference>
<dbReference type="SUPFAM" id="SSF53254">
    <property type="entry name" value="Phosphoglycerate mutase-like"/>
    <property type="match status" value="1"/>
</dbReference>
<evidence type="ECO:0000313" key="1">
    <source>
        <dbReference type="EMBL" id="EKX47594.1"/>
    </source>
</evidence>